<evidence type="ECO:0000313" key="2">
    <source>
        <dbReference type="EMBL" id="JAC65449.1"/>
    </source>
</evidence>
<dbReference type="CDD" id="cd14726">
    <property type="entry name" value="TraB_PrgY-like"/>
    <property type="match status" value="1"/>
</dbReference>
<feature type="region of interest" description="Disordered" evidence="1">
    <location>
        <begin position="286"/>
        <end position="309"/>
    </location>
</feature>
<gene>
    <name evidence="2" type="ORF">TSPGSL018_16017</name>
</gene>
<dbReference type="EMBL" id="GBEZ01021289">
    <property type="protein sequence ID" value="JAC65449.1"/>
    <property type="molecule type" value="Transcribed_RNA"/>
</dbReference>
<dbReference type="AlphaFoldDB" id="A0A061R3V5"/>
<dbReference type="PANTHER" id="PTHR21530">
    <property type="entry name" value="PHEROMONE SHUTDOWN PROTEIN"/>
    <property type="match status" value="1"/>
</dbReference>
<organism evidence="2">
    <name type="scientific">Tetraselmis sp. GSL018</name>
    <dbReference type="NCBI Taxonomy" id="582737"/>
    <lineage>
        <taxon>Eukaryota</taxon>
        <taxon>Viridiplantae</taxon>
        <taxon>Chlorophyta</taxon>
        <taxon>core chlorophytes</taxon>
        <taxon>Chlorodendrophyceae</taxon>
        <taxon>Chlorodendrales</taxon>
        <taxon>Chlorodendraceae</taxon>
        <taxon>Tetraselmis</taxon>
    </lineage>
</organism>
<evidence type="ECO:0008006" key="3">
    <source>
        <dbReference type="Google" id="ProtNLM"/>
    </source>
</evidence>
<name>A0A061R3V5_9CHLO</name>
<evidence type="ECO:0000256" key="1">
    <source>
        <dbReference type="SAM" id="MobiDB-lite"/>
    </source>
</evidence>
<accession>A0A061R3V5</accession>
<dbReference type="Pfam" id="PF01963">
    <property type="entry name" value="TraB_PrgY_gumN"/>
    <property type="match status" value="1"/>
</dbReference>
<protein>
    <recommendedName>
        <fullName evidence="3">TraB family protein</fullName>
    </recommendedName>
</protein>
<dbReference type="InterPro" id="IPR046345">
    <property type="entry name" value="TraB_PrgY-like"/>
</dbReference>
<reference evidence="2" key="1">
    <citation type="submission" date="2014-05" db="EMBL/GenBank/DDBJ databases">
        <title>The transcriptome of the halophilic microalga Tetraselmis sp. GSL018 isolated from the Great Salt Lake, Utah.</title>
        <authorList>
            <person name="Jinkerson R.E."/>
            <person name="D'Adamo S."/>
            <person name="Posewitz M.C."/>
        </authorList>
    </citation>
    <scope>NUCLEOTIDE SEQUENCE</scope>
    <source>
        <strain evidence="2">GSL018</strain>
    </source>
</reference>
<dbReference type="PANTHER" id="PTHR21530:SF7">
    <property type="entry name" value="TRAB DOMAIN-CONTAINING PROTEIN"/>
    <property type="match status" value="1"/>
</dbReference>
<proteinExistence type="predicted"/>
<sequence length="309" mass="33691">MLKATTFISPFTGQLSSLRVLATLIPFRSTNTQVACNTSSYLRNLSNGGEIFIVGTSHVSECSADEVRDVIRRVKPDVVFLELCRERASILRRDSAAEHRSFLEDVVSALSGGGGLASKILSLTGKTYGRMFRAFGLDMGKEFRVAIAEADRIGARLVYGDRSQQETISRVCQSIDMGAISQMMSSKLSPEEQRATMEAASLKDAVEGMKNRAVVREMVRRVEKAAPGLAQALIHERDEIMARALAKETGRVVAVVGLGHLDGIERRWEELVSPARIGTSLCCLRPGRPPARAARRSDGGEGPPRLFPT</sequence>
<dbReference type="InterPro" id="IPR002816">
    <property type="entry name" value="TraB/PrgY/GumN_fam"/>
</dbReference>
<feature type="non-terminal residue" evidence="2">
    <location>
        <position position="309"/>
    </location>
</feature>